<dbReference type="InterPro" id="IPR019818">
    <property type="entry name" value="IsoCit/isopropylmalate_DH_CS"/>
</dbReference>
<name>A0A512I8U1_9MICC</name>
<evidence type="ECO:0000256" key="3">
    <source>
        <dbReference type="ARBA" id="ARBA00022723"/>
    </source>
</evidence>
<dbReference type="Gene3D" id="3.40.718.10">
    <property type="entry name" value="Isopropylmalate Dehydrogenase"/>
    <property type="match status" value="1"/>
</dbReference>
<evidence type="ECO:0000256" key="5">
    <source>
        <dbReference type="ARBA" id="ARBA00023027"/>
    </source>
</evidence>
<comment type="caution">
    <text evidence="8">The sequence shown here is derived from an EMBL/GenBank/DDBJ whole genome shotgun (WGS) entry which is preliminary data.</text>
</comment>
<dbReference type="GO" id="GO:0000287">
    <property type="term" value="F:magnesium ion binding"/>
    <property type="evidence" value="ECO:0007669"/>
    <property type="project" value="InterPro"/>
</dbReference>
<dbReference type="STRING" id="388357.GCA_001580365_00845"/>
<keyword evidence="3" id="KW-0479">Metal-binding</keyword>
<evidence type="ECO:0000313" key="9">
    <source>
        <dbReference type="Proteomes" id="UP000321103"/>
    </source>
</evidence>
<dbReference type="PANTHER" id="PTHR43275">
    <property type="entry name" value="D-MALATE DEHYDROGENASE [DECARBOXYLATING]"/>
    <property type="match status" value="1"/>
</dbReference>
<keyword evidence="9" id="KW-1185">Reference proteome</keyword>
<reference evidence="8 9" key="1">
    <citation type="submission" date="2019-07" db="EMBL/GenBank/DDBJ databases">
        <title>Whole genome shotgun sequence of Kocuria turfanensis NBRC 107627.</title>
        <authorList>
            <person name="Hosoyama A."/>
            <person name="Uohara A."/>
            <person name="Ohji S."/>
            <person name="Ichikawa N."/>
        </authorList>
    </citation>
    <scope>NUCLEOTIDE SEQUENCE [LARGE SCALE GENOMIC DNA]</scope>
    <source>
        <strain evidence="8 9">NBRC 107627</strain>
    </source>
</reference>
<feature type="domain" description="Isopropylmalate dehydrogenase-like" evidence="7">
    <location>
        <begin position="25"/>
        <end position="364"/>
    </location>
</feature>
<dbReference type="InterPro" id="IPR050501">
    <property type="entry name" value="ICDH/IPMDH"/>
</dbReference>
<dbReference type="EMBL" id="BJZS01000006">
    <property type="protein sequence ID" value="GEO94118.1"/>
    <property type="molecule type" value="Genomic_DNA"/>
</dbReference>
<keyword evidence="6" id="KW-0464">Manganese</keyword>
<accession>A0A512I8U1</accession>
<dbReference type="AlphaFoldDB" id="A0A512I8U1"/>
<keyword evidence="4" id="KW-0560">Oxidoreductase</keyword>
<dbReference type="SMART" id="SM01329">
    <property type="entry name" value="Iso_dh"/>
    <property type="match status" value="1"/>
</dbReference>
<keyword evidence="5" id="KW-0520">NAD</keyword>
<dbReference type="Pfam" id="PF00180">
    <property type="entry name" value="Iso_dh"/>
    <property type="match status" value="1"/>
</dbReference>
<sequence length="369" mass="39134">MPAPGRSYSEGMSEPTPAAAPAPLRIAVVPGDGIGPEVVAEAERVLDAVTSAVGVRVEKRRFGLGAQHWLETGETLTEQTLEELRAHDAILFGAVGAAPGDRRVPSGIIERDVLLRMRFALDHYVNLRPSRLYPGTTSPLARPGDIDFVVVREGTEGPYAGNGGVLRPGTDAEIATEVSLNTAHGVRRLVRYAFELAARRERRKLTLVHKHNVLVNAGRLYSRLVEEIGAEFPEVAVDYLHVDAATIFLTTDPARFDVIVTDNLFGDILTDLAGAVTGGIGLAPAGNINADRTAPSMFEPVHGSAPDIAGRQLANPVAAILATAMMLEHLGLPEQAARIEAAVQQDLAEHGTEARSTAQVGDGVLAALT</sequence>
<evidence type="ECO:0000256" key="2">
    <source>
        <dbReference type="ARBA" id="ARBA00001946"/>
    </source>
</evidence>
<dbReference type="GO" id="GO:0051287">
    <property type="term" value="F:NAD binding"/>
    <property type="evidence" value="ECO:0007669"/>
    <property type="project" value="InterPro"/>
</dbReference>
<evidence type="ECO:0000256" key="1">
    <source>
        <dbReference type="ARBA" id="ARBA00001936"/>
    </source>
</evidence>
<proteinExistence type="predicted"/>
<comment type="cofactor">
    <cofactor evidence="1">
        <name>Mn(2+)</name>
        <dbReference type="ChEBI" id="CHEBI:29035"/>
    </cofactor>
</comment>
<evidence type="ECO:0000313" key="8">
    <source>
        <dbReference type="EMBL" id="GEO94118.1"/>
    </source>
</evidence>
<dbReference type="PANTHER" id="PTHR43275:SF1">
    <property type="entry name" value="D-MALATE DEHYDROGENASE [DECARBOXYLATING]"/>
    <property type="match status" value="1"/>
</dbReference>
<dbReference type="PROSITE" id="PS00470">
    <property type="entry name" value="IDH_IMDH"/>
    <property type="match status" value="1"/>
</dbReference>
<dbReference type="NCBIfam" id="NF002898">
    <property type="entry name" value="PRK03437.1"/>
    <property type="match status" value="1"/>
</dbReference>
<dbReference type="SUPFAM" id="SSF53659">
    <property type="entry name" value="Isocitrate/Isopropylmalate dehydrogenase-like"/>
    <property type="match status" value="1"/>
</dbReference>
<dbReference type="GO" id="GO:0016616">
    <property type="term" value="F:oxidoreductase activity, acting on the CH-OH group of donors, NAD or NADP as acceptor"/>
    <property type="evidence" value="ECO:0007669"/>
    <property type="project" value="InterPro"/>
</dbReference>
<dbReference type="Proteomes" id="UP000321103">
    <property type="component" value="Unassembled WGS sequence"/>
</dbReference>
<organism evidence="8 9">
    <name type="scientific">Kocuria turfanensis</name>
    <dbReference type="NCBI Taxonomy" id="388357"/>
    <lineage>
        <taxon>Bacteria</taxon>
        <taxon>Bacillati</taxon>
        <taxon>Actinomycetota</taxon>
        <taxon>Actinomycetes</taxon>
        <taxon>Micrococcales</taxon>
        <taxon>Micrococcaceae</taxon>
        <taxon>Kocuria</taxon>
    </lineage>
</organism>
<gene>
    <name evidence="8" type="primary">leuB</name>
    <name evidence="8" type="ORF">KTU01_02410</name>
</gene>
<evidence type="ECO:0000256" key="4">
    <source>
        <dbReference type="ARBA" id="ARBA00023002"/>
    </source>
</evidence>
<protein>
    <submittedName>
        <fullName evidence="8">3-isopropylmalate dehydrogenase</fullName>
    </submittedName>
</protein>
<comment type="cofactor">
    <cofactor evidence="2">
        <name>Mg(2+)</name>
        <dbReference type="ChEBI" id="CHEBI:18420"/>
    </cofactor>
</comment>
<evidence type="ECO:0000256" key="6">
    <source>
        <dbReference type="ARBA" id="ARBA00023211"/>
    </source>
</evidence>
<evidence type="ECO:0000259" key="7">
    <source>
        <dbReference type="SMART" id="SM01329"/>
    </source>
</evidence>
<dbReference type="InterPro" id="IPR024084">
    <property type="entry name" value="IsoPropMal-DH-like_dom"/>
</dbReference>